<feature type="domain" description="VIT" evidence="11">
    <location>
        <begin position="702"/>
        <end position="833"/>
    </location>
</feature>
<evidence type="ECO:0000259" key="11">
    <source>
        <dbReference type="PROSITE" id="PS51468"/>
    </source>
</evidence>
<organism evidence="12 13">
    <name type="scientific">Acanthaster planci</name>
    <name type="common">Crown-of-thorns starfish</name>
    <dbReference type="NCBI Taxonomy" id="133434"/>
    <lineage>
        <taxon>Eukaryota</taxon>
        <taxon>Metazoa</taxon>
        <taxon>Echinodermata</taxon>
        <taxon>Eleutherozoa</taxon>
        <taxon>Asterozoa</taxon>
        <taxon>Asteroidea</taxon>
        <taxon>Valvatacea</taxon>
        <taxon>Valvatida</taxon>
        <taxon>Acanthasteridae</taxon>
        <taxon>Acanthaster</taxon>
    </lineage>
</organism>
<evidence type="ECO:0000256" key="9">
    <source>
        <dbReference type="SAM" id="SignalP"/>
    </source>
</evidence>
<evidence type="ECO:0000256" key="3">
    <source>
        <dbReference type="ARBA" id="ARBA00022525"/>
    </source>
</evidence>
<keyword evidence="12" id="KW-1185">Reference proteome</keyword>
<dbReference type="InterPro" id="IPR002035">
    <property type="entry name" value="VWF_A"/>
</dbReference>
<name>A0A8B7ZSI8_ACAPL</name>
<evidence type="ECO:0000256" key="1">
    <source>
        <dbReference type="ARBA" id="ARBA00004613"/>
    </source>
</evidence>
<dbReference type="Pfam" id="PF00092">
    <property type="entry name" value="VWA"/>
    <property type="match status" value="3"/>
</dbReference>
<dbReference type="RefSeq" id="XP_022107825.1">
    <property type="nucleotide sequence ID" value="XM_022252133.1"/>
</dbReference>
<keyword evidence="3" id="KW-0964">Secreted</keyword>
<dbReference type="SMART" id="SM00327">
    <property type="entry name" value="VWA"/>
    <property type="match status" value="3"/>
</dbReference>
<proteinExistence type="inferred from homology"/>
<feature type="chain" id="PRO_5034062888" evidence="9">
    <location>
        <begin position="30"/>
        <end position="2226"/>
    </location>
</feature>
<comment type="similarity">
    <text evidence="2">Belongs to the ITIH family.</text>
</comment>
<dbReference type="InterPro" id="IPR010600">
    <property type="entry name" value="ITI_HC_C"/>
</dbReference>
<sequence length="2226" mass="245973">MRRLEDASAFGIVGVFLLVLAHAVQFGLSAPSGNKEWTVTANQHSKKYQVLHSIRERRQSAGGRGVDVQLFQVETKIAVRFASTTITSRINNKASDSQPFDFVMQLPTRAYIANFSMEVDGVTFYGKVRDQCEGEDENTFDASGSLSTGRITALDPTRNTFIVTINVASGDRVGVVVNYQELLERSQGWYTQKISVNPQQTVRDFSIKAYITEPQGISRSEAGIMQVTGGGSGSGGGLGTLAGADTTYLSLDEYLSKSGKSQVGLEFTPSRREQQNFAGQPSGLNGDFILKYDVRHELDVGDVQTFGDVFVHHFSPGGLSPIRKTVAFVIDVSGSMYGLKLRQTKEGLATIMDQMRPSDRFNIIPFSDEVYFWREDEMVEASSTNINKAKAYISGLESKTGTNLNDAMMDGLNQLRVAGAMDPISANNPGICILFVLTDGVPSKGVTNPRTIEQNVQSSNQGKCSVVTLGFGADVDDNFLARLALGNSGVNRKIVEDSDASEQLIGVYDEVATPLLANVAIEYMGNVVSEESLTQTFFQNYFEGSEFAVSGRLANLLAANLPIRITAISATGELTIEEYVPIGDTKPAVLINSENVPEGFAERTAAFISLAQLFNQYTVSNDANEQRVIIAKALELSQRYNLLTPLMTMTFVDSPPAATGEDSGGSGGNTVAVPPGLQWGIQGPVYGQRGKSDSTFGIGGSACIDPNTGTTPEILINIGRLHINSFITDRYARTTLNGAVTNRATDRQDVPFTLHIPPGAFISEFSLELNGKTYTGKVDDIRNTDWQLAFASNTDGRQVALVTKRDPTKDTFTMRVLGVAPQTTVTFILTYDELLERRRGVFEHRLNLWPGQAVEDLQLDIYITEPQGISDMDLKYVPRVSETDEENLQSLIRRSSDYRAHAHFAPSVEDQVTYTPDGMAGDVVLEYDVIHTREGSYIEVQDGYFTHFFSPTTLQHAAKHVVFVIDVSGSMVGTKLRQVKEALKIILDDLGPRDRFNILVFSDAVQYWRRNVLVQATRRNINDAKLFVDDLIDQGETNLGEAIIQADNLLDLQSGSFGEDQNYLSMMYVLTDGQPTIGITDPDKLVRAVNAALNREHALFCLGFGRNVSFDLLVQLGLQNRGNTRRIHETADASEQLQRFYFEVSRPVIFDVEMMYESGVSNPDDLTMWRFPYYFDGSEVSVSGKLYENPSSTTLEGNVHGQTATGELYRNTRKDIRITAPELSQDHTVPKVVERIWVMKTIQDLINQYAITENPAARRALADRIALLATRYNFVTPLTPMLLTDPDDDRPITDNSLPPPSILHTGTTMDILRSLLEDLPGKQTIPGVDPRPDKFSIATESSDDIDTKSLTVNSQIVLRFATTTVSSTMENTGSKAGWAVFKQKIPHQAFITNFTLTSNGRSYQGVADEKSQNVTLQQRGDLEFARGGGFITELDPESKVFVTSVNLQPSITAEFSLTYQILLPRRRGMYKQQLGLYPGQVVDNLQVDVSITEPQGVHAANAYLKDRSLADGRAQHLLQPMTRVGDSKQRVAYRPSRQDQQKLSGDGIMGDFVVEYDVNHSNNAGDIKVLNDYFVQFFSPSGLSVLRKHVIFVIDTSSSMEGVKLAQVKAALKTILDEISPGDKFNILPFSNQVEFLDRYRMVEASKANVEYSKSYVDDLQEVDATNLNRAILEGVNMLRREGEKLRGEEKVISMLIVLTDGEPTYGETDTQEIERNVQDAINGDYSLFCLAFGEDADFAFLNRLALNNHGVARRIPERADTSILLQGFYDEVATPLLYDVQFYYSEGVVPNTLSERFFPNYFNGSEIVVVGKLDETRLSSHVLRSFVYGKTASEEISLASDTNTIVPSRVLLDPSIPRDLIERIWAYIMIQTLQRKRALTETPSPGIQRDLTDTSLRYAYLNPYTRMTVGEVHGAARGPPAMRVWDRSLPSEVQDKLSVELSPLPKPVEPEQPTTPKGTGDGGNGTTGVDGDPHFVINLPKSNLSLCFDINGEAGDVFSLIKDKRRGLFINGRIIAKPPPKKGKQQQQKKLKTRTYIGEIGGVYSPPQGGSEYEMWFNPTAITVNANHTLPWGSKRTLQLGPLRVKLNGRLAVVALRKGIEFTVIRHKMPPTNTEKPSFMGFFLNDGRGLSDGAQGLIGQFQHAKVHLSATDSGRGSSGSRRGQPAGRQGEITIRGRRISVHAGSRNNDVRKRRVDCWMAAHDSAEGIIKGHYTDYLMSDLFGTM</sequence>
<dbReference type="OMA" id="DSEARYN"/>
<evidence type="ECO:0000256" key="6">
    <source>
        <dbReference type="ARBA" id="ARBA00022900"/>
    </source>
</evidence>
<dbReference type="SMART" id="SM00609">
    <property type="entry name" value="VIT"/>
    <property type="match status" value="3"/>
</dbReference>
<feature type="compositionally biased region" description="Low complexity" evidence="8">
    <location>
        <begin position="2154"/>
        <end position="2164"/>
    </location>
</feature>
<gene>
    <name evidence="13" type="primary">LOC110988527</name>
</gene>
<dbReference type="KEGG" id="aplc:110988527"/>
<reference evidence="13" key="1">
    <citation type="submission" date="2025-08" db="UniProtKB">
        <authorList>
            <consortium name="RefSeq"/>
        </authorList>
    </citation>
    <scope>IDENTIFICATION</scope>
</reference>
<keyword evidence="7" id="KW-0325">Glycoprotein</keyword>
<keyword evidence="5 9" id="KW-0732">Signal</keyword>
<keyword evidence="6" id="KW-0722">Serine protease inhibitor</keyword>
<feature type="region of interest" description="Disordered" evidence="8">
    <location>
        <begin position="1941"/>
        <end position="1969"/>
    </location>
</feature>
<feature type="signal peptide" evidence="9">
    <location>
        <begin position="1"/>
        <end position="29"/>
    </location>
</feature>
<feature type="domain" description="VWFA" evidence="10">
    <location>
        <begin position="960"/>
        <end position="1144"/>
    </location>
</feature>
<dbReference type="PROSITE" id="PS51468">
    <property type="entry name" value="VIT"/>
    <property type="match status" value="3"/>
</dbReference>
<dbReference type="InterPro" id="IPR036465">
    <property type="entry name" value="vWFA_dom_sf"/>
</dbReference>
<feature type="domain" description="VIT" evidence="11">
    <location>
        <begin position="52"/>
        <end position="181"/>
    </location>
</feature>
<dbReference type="GeneID" id="110988527"/>
<evidence type="ECO:0000256" key="8">
    <source>
        <dbReference type="SAM" id="MobiDB-lite"/>
    </source>
</evidence>
<feature type="compositionally biased region" description="Gly residues" evidence="8">
    <location>
        <begin position="1960"/>
        <end position="1969"/>
    </location>
</feature>
<dbReference type="OrthoDB" id="299997at2759"/>
<dbReference type="PROSITE" id="PS50234">
    <property type="entry name" value="VWFA"/>
    <property type="match status" value="3"/>
</dbReference>
<evidence type="ECO:0000256" key="7">
    <source>
        <dbReference type="ARBA" id="ARBA00023180"/>
    </source>
</evidence>
<dbReference type="InterPro" id="IPR013694">
    <property type="entry name" value="VIT"/>
</dbReference>
<dbReference type="Pfam" id="PF08487">
    <property type="entry name" value="VIT"/>
    <property type="match status" value="3"/>
</dbReference>
<evidence type="ECO:0000259" key="10">
    <source>
        <dbReference type="PROSITE" id="PS50234"/>
    </source>
</evidence>
<protein>
    <submittedName>
        <fullName evidence="13">Uncharacterized protein LOC110988527</fullName>
    </submittedName>
</protein>
<feature type="domain" description="VWFA" evidence="10">
    <location>
        <begin position="325"/>
        <end position="511"/>
    </location>
</feature>
<dbReference type="PANTHER" id="PTHR10338:SF108">
    <property type="entry name" value="INTER-ALPHA-TRYPSIN INHIBITOR HEAVY CHAIN H4-LIKE PROTEIN"/>
    <property type="match status" value="1"/>
</dbReference>
<feature type="domain" description="VWFA" evidence="10">
    <location>
        <begin position="1589"/>
        <end position="1773"/>
    </location>
</feature>
<keyword evidence="4" id="KW-0646">Protease inhibitor</keyword>
<dbReference type="GO" id="GO:0004867">
    <property type="term" value="F:serine-type endopeptidase inhibitor activity"/>
    <property type="evidence" value="ECO:0007669"/>
    <property type="project" value="UniProtKB-KW"/>
</dbReference>
<feature type="domain" description="VIT" evidence="11">
    <location>
        <begin position="1331"/>
        <end position="1461"/>
    </location>
</feature>
<dbReference type="Proteomes" id="UP000694845">
    <property type="component" value="Unplaced"/>
</dbReference>
<evidence type="ECO:0000256" key="2">
    <source>
        <dbReference type="ARBA" id="ARBA00010158"/>
    </source>
</evidence>
<evidence type="ECO:0000256" key="5">
    <source>
        <dbReference type="ARBA" id="ARBA00022729"/>
    </source>
</evidence>
<evidence type="ECO:0000256" key="4">
    <source>
        <dbReference type="ARBA" id="ARBA00022690"/>
    </source>
</evidence>
<dbReference type="PANTHER" id="PTHR10338">
    <property type="entry name" value="INTER-ALPHA-TRYPSIN INHIBITOR HEAVY CHAIN FAMILY MEMBER"/>
    <property type="match status" value="1"/>
</dbReference>
<evidence type="ECO:0000313" key="13">
    <source>
        <dbReference type="RefSeq" id="XP_022107825.1"/>
    </source>
</evidence>
<dbReference type="InterPro" id="IPR050934">
    <property type="entry name" value="ITIH"/>
</dbReference>
<feature type="region of interest" description="Disordered" evidence="8">
    <location>
        <begin position="2149"/>
        <end position="2171"/>
    </location>
</feature>
<comment type="subcellular location">
    <subcellularLocation>
        <location evidence="1">Secreted</location>
    </subcellularLocation>
</comment>
<dbReference type="GO" id="GO:0030212">
    <property type="term" value="P:hyaluronan metabolic process"/>
    <property type="evidence" value="ECO:0007669"/>
    <property type="project" value="InterPro"/>
</dbReference>
<dbReference type="Gene3D" id="3.40.50.410">
    <property type="entry name" value="von Willebrand factor, type A domain"/>
    <property type="match status" value="3"/>
</dbReference>
<accession>A0A8B7ZSI8</accession>
<dbReference type="SUPFAM" id="SSF53300">
    <property type="entry name" value="vWA-like"/>
    <property type="match status" value="3"/>
</dbReference>
<evidence type="ECO:0000313" key="12">
    <source>
        <dbReference type="Proteomes" id="UP000694845"/>
    </source>
</evidence>
<dbReference type="GO" id="GO:0005576">
    <property type="term" value="C:extracellular region"/>
    <property type="evidence" value="ECO:0007669"/>
    <property type="project" value="UniProtKB-SubCell"/>
</dbReference>
<dbReference type="Pfam" id="PF06668">
    <property type="entry name" value="ITI_HC_C"/>
    <property type="match status" value="1"/>
</dbReference>